<accession>A0A7L4YNS5</accession>
<feature type="region of interest" description="Disordered" evidence="3">
    <location>
        <begin position="1"/>
        <end position="22"/>
    </location>
</feature>
<dbReference type="InterPro" id="IPR022761">
    <property type="entry name" value="Fumarate_lyase_N"/>
</dbReference>
<reference evidence="5 6" key="1">
    <citation type="journal article" date="2018" name="Int. J. Syst. Evol. Microbiol.">
        <title>Epidermidibacterium keratini gen. nov., sp. nov., a member of the family Sporichthyaceae, isolated from keratin epidermis.</title>
        <authorList>
            <person name="Lee D.G."/>
            <person name="Trujillo M.E."/>
            <person name="Kang S."/>
            <person name="Nam J.J."/>
            <person name="Kim Y.J."/>
        </authorList>
    </citation>
    <scope>NUCLEOTIDE SEQUENCE [LARGE SCALE GENOMIC DNA]</scope>
    <source>
        <strain evidence="5 6">EPI-7</strain>
    </source>
</reference>
<dbReference type="InterPro" id="IPR008948">
    <property type="entry name" value="L-Aspartase-like"/>
</dbReference>
<organism evidence="5 6">
    <name type="scientific">Epidermidibacterium keratini</name>
    <dbReference type="NCBI Taxonomy" id="1891644"/>
    <lineage>
        <taxon>Bacteria</taxon>
        <taxon>Bacillati</taxon>
        <taxon>Actinomycetota</taxon>
        <taxon>Actinomycetes</taxon>
        <taxon>Sporichthyales</taxon>
        <taxon>Sporichthyaceae</taxon>
        <taxon>Epidermidibacterium</taxon>
    </lineage>
</organism>
<dbReference type="KEGG" id="eke:EK0264_11280"/>
<feature type="domain" description="Fumarate lyase N-terminal" evidence="4">
    <location>
        <begin position="112"/>
        <end position="322"/>
    </location>
</feature>
<dbReference type="Proteomes" id="UP000463857">
    <property type="component" value="Chromosome"/>
</dbReference>
<dbReference type="InParanoid" id="A0A7L4YNS5"/>
<dbReference type="OrthoDB" id="9768878at2"/>
<evidence type="ECO:0000313" key="5">
    <source>
        <dbReference type="EMBL" id="QHC00810.1"/>
    </source>
</evidence>
<dbReference type="EMBL" id="CP047156">
    <property type="protein sequence ID" value="QHC00810.1"/>
    <property type="molecule type" value="Genomic_DNA"/>
</dbReference>
<protein>
    <recommendedName>
        <fullName evidence="4">Fumarate lyase N-terminal domain-containing protein</fullName>
    </recommendedName>
</protein>
<dbReference type="Gene3D" id="1.20.200.10">
    <property type="entry name" value="Fumarase/aspartase (Central domain)"/>
    <property type="match status" value="1"/>
</dbReference>
<keyword evidence="6" id="KW-1185">Reference proteome</keyword>
<gene>
    <name evidence="5" type="ORF">EK0264_11280</name>
</gene>
<evidence type="ECO:0000256" key="2">
    <source>
        <dbReference type="ARBA" id="ARBA00034772"/>
    </source>
</evidence>
<evidence type="ECO:0000313" key="6">
    <source>
        <dbReference type="Proteomes" id="UP000463857"/>
    </source>
</evidence>
<dbReference type="PANTHER" id="PTHR43172:SF2">
    <property type="entry name" value="ADENYLOSUCCINATE LYASE C-TERMINAL DOMAIN-CONTAINING PROTEIN"/>
    <property type="match status" value="1"/>
</dbReference>
<evidence type="ECO:0000259" key="4">
    <source>
        <dbReference type="Pfam" id="PF00206"/>
    </source>
</evidence>
<comment type="similarity">
    <text evidence="2">Belongs to the class-II fumarase/aspartase family.</text>
</comment>
<dbReference type="AlphaFoldDB" id="A0A7L4YNS5"/>
<evidence type="ECO:0000256" key="3">
    <source>
        <dbReference type="SAM" id="MobiDB-lite"/>
    </source>
</evidence>
<dbReference type="PRINTS" id="PR00149">
    <property type="entry name" value="FUMRATELYASE"/>
</dbReference>
<keyword evidence="1" id="KW-0456">Lyase</keyword>
<dbReference type="InterPro" id="IPR000362">
    <property type="entry name" value="Fumarate_lyase_fam"/>
</dbReference>
<sequence length="407" mass="43635">MTSDSHDPDADPHGDDTPLPEHVELHPWTSVFDAPGWPQVDKEIGDLAFLLSVRDVEMVVAYMQAELGIIPPDPGMRVADALHHSGVAPQAAVTSMHASVTPIPGIVEALREEVGPELAPWVHYGLTSQDCIDTAISLMQGEALDICLAALSEIVGKLAAFARETKQMPILARTVATPAAPTTLGYRAIGWLQGAEAAYAALLQTRGELAVQLGGAVGDLGKQGDHAVQLVGMVAEQLQLAAPRTPWHTERSRILRAATSYVQAINACAKFAGDLMLMVEFGEARLGGDPQQQHRGRSSAMKDKRNPAAAVLISIAARQAPGLLATVAASGVQEMERAAGAWQAEWRPLRELVRLLGGALRETLLLLNDMGIDQQRMRDNLLAAEVGDDVSAAVRRTDEYLARFEED</sequence>
<dbReference type="PANTHER" id="PTHR43172">
    <property type="entry name" value="ADENYLOSUCCINATE LYASE"/>
    <property type="match status" value="1"/>
</dbReference>
<evidence type="ECO:0000256" key="1">
    <source>
        <dbReference type="ARBA" id="ARBA00023239"/>
    </source>
</evidence>
<name>A0A7L4YNS5_9ACTN</name>
<dbReference type="Pfam" id="PF00206">
    <property type="entry name" value="Lyase_1"/>
    <property type="match status" value="1"/>
</dbReference>
<dbReference type="SUPFAM" id="SSF48557">
    <property type="entry name" value="L-aspartase-like"/>
    <property type="match status" value="1"/>
</dbReference>
<proteinExistence type="inferred from homology"/>
<dbReference type="GO" id="GO:0016829">
    <property type="term" value="F:lyase activity"/>
    <property type="evidence" value="ECO:0007669"/>
    <property type="project" value="UniProtKB-KW"/>
</dbReference>
<dbReference type="RefSeq" id="WP_159545661.1">
    <property type="nucleotide sequence ID" value="NZ_CP047156.1"/>
</dbReference>